<dbReference type="InterPro" id="IPR002730">
    <property type="entry name" value="Rpp29/RNP1"/>
</dbReference>
<dbReference type="Gene3D" id="2.30.30.210">
    <property type="entry name" value="Ribonuclease P/MRP, subunit p29"/>
    <property type="match status" value="1"/>
</dbReference>
<reference evidence="5" key="1">
    <citation type="submission" date="2016-05" db="EMBL/GenBank/DDBJ databases">
        <title>Comparative genomics of biotechnologically important yeasts.</title>
        <authorList>
            <consortium name="DOE Joint Genome Institute"/>
            <person name="Riley R."/>
            <person name="Haridas S."/>
            <person name="Wolfe K.H."/>
            <person name="Lopes M.R."/>
            <person name="Hittinger C.T."/>
            <person name="Goker M."/>
            <person name="Salamov A."/>
            <person name="Wisecaver J."/>
            <person name="Long T.M."/>
            <person name="Aerts A.L."/>
            <person name="Barry K."/>
            <person name="Choi C."/>
            <person name="Clum A."/>
            <person name="Coughlan A.Y."/>
            <person name="Deshpande S."/>
            <person name="Douglass A.P."/>
            <person name="Hanson S.J."/>
            <person name="Klenk H.-P."/>
            <person name="Labutti K."/>
            <person name="Lapidus A."/>
            <person name="Lindquist E."/>
            <person name="Lipzen A."/>
            <person name="Meier-Kolthoff J.P."/>
            <person name="Ohm R.A."/>
            <person name="Otillar R.P."/>
            <person name="Pangilinan J."/>
            <person name="Peng Y."/>
            <person name="Rokas A."/>
            <person name="Rosa C.A."/>
            <person name="Scheuner C."/>
            <person name="Sibirny A.A."/>
            <person name="Slot J.C."/>
            <person name="Stielow J.B."/>
            <person name="Sun H."/>
            <person name="Kurtzman C.P."/>
            <person name="Blackwell M."/>
            <person name="Grigoriev I.V."/>
            <person name="Jeffries T.W."/>
        </authorList>
    </citation>
    <scope>NUCLEOTIDE SEQUENCE [LARGE SCALE GENOMIC DNA]</scope>
    <source>
        <strain evidence="5">NRRL Y-17324</strain>
    </source>
</reference>
<keyword evidence="5" id="KW-1185">Reference proteome</keyword>
<dbReference type="EMBL" id="KV453909">
    <property type="protein sequence ID" value="ODV81967.1"/>
    <property type="molecule type" value="Genomic_DNA"/>
</dbReference>
<dbReference type="GO" id="GO:0033204">
    <property type="term" value="F:ribonuclease P RNA binding"/>
    <property type="evidence" value="ECO:0007669"/>
    <property type="project" value="InterPro"/>
</dbReference>
<keyword evidence="3" id="KW-0539">Nucleus</keyword>
<dbReference type="SUPFAM" id="SSF101744">
    <property type="entry name" value="Rof/RNase P subunit-like"/>
    <property type="match status" value="1"/>
</dbReference>
<dbReference type="SMART" id="SM00538">
    <property type="entry name" value="POP4"/>
    <property type="match status" value="1"/>
</dbReference>
<dbReference type="InterPro" id="IPR023534">
    <property type="entry name" value="Rof/RNase_P-like"/>
</dbReference>
<dbReference type="PANTHER" id="PTHR13348:SF0">
    <property type="entry name" value="RIBONUCLEASE P PROTEIN SUBUNIT P29"/>
    <property type="match status" value="1"/>
</dbReference>
<dbReference type="InterPro" id="IPR016848">
    <property type="entry name" value="RNase_P/MRP_Rpp29-subunit"/>
</dbReference>
<dbReference type="GO" id="GO:0005634">
    <property type="term" value="C:nucleus"/>
    <property type="evidence" value="ECO:0007669"/>
    <property type="project" value="UniProtKB-SubCell"/>
</dbReference>
<proteinExistence type="inferred from homology"/>
<dbReference type="STRING" id="984487.A0A1E4SR99"/>
<evidence type="ECO:0000256" key="1">
    <source>
        <dbReference type="ARBA" id="ARBA00004123"/>
    </source>
</evidence>
<evidence type="ECO:0000256" key="3">
    <source>
        <dbReference type="PIRNR" id="PIRNR027081"/>
    </source>
</evidence>
<dbReference type="GO" id="GO:0001682">
    <property type="term" value="P:tRNA 5'-leader removal"/>
    <property type="evidence" value="ECO:0007669"/>
    <property type="project" value="InterPro"/>
</dbReference>
<dbReference type="AlphaFoldDB" id="A0A1E4SR99"/>
<dbReference type="PIRSF" id="PIRSF027081">
    <property type="entry name" value="RNase_P/MRP_p29_subunit"/>
    <property type="match status" value="1"/>
</dbReference>
<dbReference type="GeneID" id="30981322"/>
<keyword evidence="3" id="KW-0819">tRNA processing</keyword>
<dbReference type="GO" id="GO:0030677">
    <property type="term" value="C:ribonuclease P complex"/>
    <property type="evidence" value="ECO:0007669"/>
    <property type="project" value="InterPro"/>
</dbReference>
<evidence type="ECO:0000256" key="2">
    <source>
        <dbReference type="ARBA" id="ARBA00006181"/>
    </source>
</evidence>
<protein>
    <recommendedName>
        <fullName evidence="3">Ribonuclease P protein subunit</fullName>
    </recommendedName>
</protein>
<comment type="subcellular location">
    <subcellularLocation>
        <location evidence="1">Nucleus</location>
    </subcellularLocation>
</comment>
<dbReference type="GO" id="GO:0000172">
    <property type="term" value="C:ribonuclease MRP complex"/>
    <property type="evidence" value="ECO:0007669"/>
    <property type="project" value="InterPro"/>
</dbReference>
<organism evidence="4 5">
    <name type="scientific">Suhomyces tanzawaensis NRRL Y-17324</name>
    <dbReference type="NCBI Taxonomy" id="984487"/>
    <lineage>
        <taxon>Eukaryota</taxon>
        <taxon>Fungi</taxon>
        <taxon>Dikarya</taxon>
        <taxon>Ascomycota</taxon>
        <taxon>Saccharomycotina</taxon>
        <taxon>Pichiomycetes</taxon>
        <taxon>Debaryomycetaceae</taxon>
        <taxon>Suhomyces</taxon>
    </lineage>
</organism>
<dbReference type="PANTHER" id="PTHR13348">
    <property type="entry name" value="RIBONUCLEASE P SUBUNIT P29"/>
    <property type="match status" value="1"/>
</dbReference>
<dbReference type="InterPro" id="IPR036980">
    <property type="entry name" value="RNase_P/MRP_Rpp29_sf"/>
</dbReference>
<evidence type="ECO:0000313" key="5">
    <source>
        <dbReference type="Proteomes" id="UP000094285"/>
    </source>
</evidence>
<accession>A0A1E4SR99</accession>
<dbReference type="GO" id="GO:0006364">
    <property type="term" value="P:rRNA processing"/>
    <property type="evidence" value="ECO:0007669"/>
    <property type="project" value="TreeGrafter"/>
</dbReference>
<dbReference type="Pfam" id="PF01868">
    <property type="entry name" value="RNase_P-MRP_p29"/>
    <property type="match status" value="1"/>
</dbReference>
<comment type="similarity">
    <text evidence="2">Belongs to the eukaryotic/archaeal RNase P protein component 1 family.</text>
</comment>
<dbReference type="RefSeq" id="XP_020067089.1">
    <property type="nucleotide sequence ID" value="XM_020207185.1"/>
</dbReference>
<dbReference type="Proteomes" id="UP000094285">
    <property type="component" value="Unassembled WGS sequence"/>
</dbReference>
<gene>
    <name evidence="4" type="ORF">CANTADRAFT_24681</name>
</gene>
<evidence type="ECO:0000313" key="4">
    <source>
        <dbReference type="EMBL" id="ODV81967.1"/>
    </source>
</evidence>
<dbReference type="OrthoDB" id="124041at2759"/>
<name>A0A1E4SR99_9ASCO</name>
<sequence length="268" mass="31102">MNRDYAIEKQFLTRSYDSSSEIELLLEDRYSITGGQKPFMVFGKPEKQAPIKLEDNNTIPITKERKYNTRTELKNYFQQTLANQKRLIKKIQAYNRSKSEKPFPVKKMLHHYKIPEFEDFIPLNTLWQKYTQELLFPQKNIPPMSIVLPRLSSADLNGCLLTVLKSKNHNLVGTRGIVVCDTQHSFIICVPRNEDSKEWNENKQEFSPLEMMGGIRVVLKKGSLFGFDVVLPGSEEECIGFTIIGSRFEFRTSDRSGKKFKNHNVDDL</sequence>